<dbReference type="AlphaFoldDB" id="A0A3N2B9Q2"/>
<feature type="transmembrane region" description="Helical" evidence="2">
    <location>
        <begin position="337"/>
        <end position="364"/>
    </location>
</feature>
<evidence type="ECO:0000313" key="4">
    <source>
        <dbReference type="EMBL" id="ROR71991.1"/>
    </source>
</evidence>
<evidence type="ECO:0000256" key="2">
    <source>
        <dbReference type="SAM" id="Phobius"/>
    </source>
</evidence>
<feature type="transmembrane region" description="Helical" evidence="2">
    <location>
        <begin position="101"/>
        <end position="120"/>
    </location>
</feature>
<name>A0A3N2B9Q2_9MICO</name>
<comment type="caution">
    <text evidence="4">The sequence shown here is derived from an EMBL/GenBank/DDBJ whole genome shotgun (WGS) entry which is preliminary data.</text>
</comment>
<keyword evidence="2" id="KW-0472">Membrane</keyword>
<protein>
    <submittedName>
        <fullName evidence="4">Putative membrane protein YeiB</fullName>
    </submittedName>
</protein>
<evidence type="ECO:0000256" key="1">
    <source>
        <dbReference type="SAM" id="MobiDB-lite"/>
    </source>
</evidence>
<accession>A0A3N2B9Q2</accession>
<organism evidence="4 5">
    <name type="scientific">Bogoriella caseilytica</name>
    <dbReference type="NCBI Taxonomy" id="56055"/>
    <lineage>
        <taxon>Bacteria</taxon>
        <taxon>Bacillati</taxon>
        <taxon>Actinomycetota</taxon>
        <taxon>Actinomycetes</taxon>
        <taxon>Micrococcales</taxon>
        <taxon>Bogoriellaceae</taxon>
        <taxon>Bogoriella</taxon>
    </lineage>
</organism>
<evidence type="ECO:0000259" key="3">
    <source>
        <dbReference type="Pfam" id="PF07786"/>
    </source>
</evidence>
<feature type="region of interest" description="Disordered" evidence="1">
    <location>
        <begin position="414"/>
        <end position="455"/>
    </location>
</feature>
<feature type="transmembrane region" description="Helical" evidence="2">
    <location>
        <begin position="65"/>
        <end position="81"/>
    </location>
</feature>
<keyword evidence="2" id="KW-1133">Transmembrane helix</keyword>
<dbReference type="PANTHER" id="PTHR30590">
    <property type="entry name" value="INNER MEMBRANE PROTEIN"/>
    <property type="match status" value="1"/>
</dbReference>
<feature type="transmembrane region" description="Helical" evidence="2">
    <location>
        <begin position="376"/>
        <end position="395"/>
    </location>
</feature>
<proteinExistence type="predicted"/>
<keyword evidence="5" id="KW-1185">Reference proteome</keyword>
<feature type="region of interest" description="Disordered" evidence="1">
    <location>
        <begin position="1"/>
        <end position="58"/>
    </location>
</feature>
<keyword evidence="2" id="KW-0812">Transmembrane</keyword>
<feature type="compositionally biased region" description="Low complexity" evidence="1">
    <location>
        <begin position="19"/>
        <end position="43"/>
    </location>
</feature>
<dbReference type="EMBL" id="RKHK01000001">
    <property type="protein sequence ID" value="ROR71991.1"/>
    <property type="molecule type" value="Genomic_DNA"/>
</dbReference>
<dbReference type="InterPro" id="IPR012429">
    <property type="entry name" value="HGSNAT_cat"/>
</dbReference>
<feature type="transmembrane region" description="Helical" evidence="2">
    <location>
        <begin position="180"/>
        <end position="199"/>
    </location>
</feature>
<feature type="transmembrane region" description="Helical" evidence="2">
    <location>
        <begin position="157"/>
        <end position="173"/>
    </location>
</feature>
<feature type="transmembrane region" description="Helical" evidence="2">
    <location>
        <begin position="303"/>
        <end position="325"/>
    </location>
</feature>
<dbReference type="PANTHER" id="PTHR30590:SF3">
    <property type="entry name" value="HYPOTHETICAL MEMBRANE SPANNING PROTEIN"/>
    <property type="match status" value="1"/>
</dbReference>
<evidence type="ECO:0000313" key="5">
    <source>
        <dbReference type="Proteomes" id="UP000280668"/>
    </source>
</evidence>
<feature type="compositionally biased region" description="Pro residues" evidence="1">
    <location>
        <begin position="1"/>
        <end position="14"/>
    </location>
</feature>
<feature type="domain" description="Heparan-alpha-glucosaminide N-acetyltransferase catalytic" evidence="3">
    <location>
        <begin position="59"/>
        <end position="195"/>
    </location>
</feature>
<dbReference type="Proteomes" id="UP000280668">
    <property type="component" value="Unassembled WGS sequence"/>
</dbReference>
<reference evidence="4 5" key="1">
    <citation type="submission" date="2018-11" db="EMBL/GenBank/DDBJ databases">
        <title>Sequencing the genomes of 1000 actinobacteria strains.</title>
        <authorList>
            <person name="Klenk H.-P."/>
        </authorList>
    </citation>
    <scope>NUCLEOTIDE SEQUENCE [LARGE SCALE GENOMIC DNA]</scope>
    <source>
        <strain evidence="4 5">DSM 11294</strain>
    </source>
</reference>
<sequence>MTSPPAQPGPTQPEPPERSGGPWSSPAAGQPPGAAPTASAGAPVEETPRALTPGRRSDRLTGIDVARGVAVLGMFVAHLGFSDEWGDPSPSWLVLFDGRSSALFAFLAGVSIALITGRTTPHEGSQLRRSRLRIAVRAGLLWCLGIALIMLGTPVLIILPAYAVMFLMTLPFLRARVPTVLGAAAVTAVISPALIFALSTEGADGSPSFLSTLTGAGDPVTYLPMDVFATGPYPALIFSAYVFTGLAVGRSQLTDIAVQCMMVAAGAGMAALAWGGSLLLLSSSTVTSSPYLTRLATGEAHDYSPVEVIGNLGAALAVTGLLLMLTRPGMLGRIISVVLAPVAAVGAMSLTAYSGHLVAIAILGNDVVWYPDSNGVLLWFIGITLVVCLLWRTLIGRGPLEWLLGRAVAGIVPPPRTQRPPAGPPSPTGPPIHHGPPPPPAWRPQGPQPGSPPPT</sequence>
<gene>
    <name evidence="4" type="ORF">EDD31_0333</name>
</gene>
<feature type="transmembrane region" description="Helical" evidence="2">
    <location>
        <begin position="261"/>
        <end position="283"/>
    </location>
</feature>
<feature type="transmembrane region" description="Helical" evidence="2">
    <location>
        <begin position="231"/>
        <end position="249"/>
    </location>
</feature>
<dbReference type="InterPro" id="IPR052529">
    <property type="entry name" value="Bact_Transport_Assoc"/>
</dbReference>
<feature type="transmembrane region" description="Helical" evidence="2">
    <location>
        <begin position="132"/>
        <end position="151"/>
    </location>
</feature>
<dbReference type="RefSeq" id="WP_170163148.1">
    <property type="nucleotide sequence ID" value="NZ_RKHK01000001.1"/>
</dbReference>
<dbReference type="Pfam" id="PF07786">
    <property type="entry name" value="HGSNAT_cat"/>
    <property type="match status" value="1"/>
</dbReference>